<name>A0A0C2CZG0_9BILA</name>
<feature type="region of interest" description="Disordered" evidence="1">
    <location>
        <begin position="44"/>
        <end position="92"/>
    </location>
</feature>
<evidence type="ECO:0000256" key="1">
    <source>
        <dbReference type="SAM" id="MobiDB-lite"/>
    </source>
</evidence>
<evidence type="ECO:0000313" key="3">
    <source>
        <dbReference type="Proteomes" id="UP000054047"/>
    </source>
</evidence>
<feature type="compositionally biased region" description="Basic residues" evidence="1">
    <location>
        <begin position="48"/>
        <end position="60"/>
    </location>
</feature>
<accession>A0A0C2CZG0</accession>
<keyword evidence="3" id="KW-1185">Reference proteome</keyword>
<organism evidence="2 3">
    <name type="scientific">Ancylostoma duodenale</name>
    <dbReference type="NCBI Taxonomy" id="51022"/>
    <lineage>
        <taxon>Eukaryota</taxon>
        <taxon>Metazoa</taxon>
        <taxon>Ecdysozoa</taxon>
        <taxon>Nematoda</taxon>
        <taxon>Chromadorea</taxon>
        <taxon>Rhabditida</taxon>
        <taxon>Rhabditina</taxon>
        <taxon>Rhabditomorpha</taxon>
        <taxon>Strongyloidea</taxon>
        <taxon>Ancylostomatidae</taxon>
        <taxon>Ancylostomatinae</taxon>
        <taxon>Ancylostoma</taxon>
    </lineage>
</organism>
<proteinExistence type="predicted"/>
<feature type="region of interest" description="Disordered" evidence="1">
    <location>
        <begin position="1"/>
        <end position="23"/>
    </location>
</feature>
<protein>
    <submittedName>
        <fullName evidence="2">Uncharacterized protein</fullName>
    </submittedName>
</protein>
<reference evidence="2 3" key="1">
    <citation type="submission" date="2013-12" db="EMBL/GenBank/DDBJ databases">
        <title>Draft genome of the parsitic nematode Ancylostoma duodenale.</title>
        <authorList>
            <person name="Mitreva M."/>
        </authorList>
    </citation>
    <scope>NUCLEOTIDE SEQUENCE [LARGE SCALE GENOMIC DNA]</scope>
    <source>
        <strain evidence="2 3">Zhejiang</strain>
    </source>
</reference>
<gene>
    <name evidence="2" type="ORF">ANCDUO_14648</name>
</gene>
<feature type="compositionally biased region" description="Basic and acidic residues" evidence="1">
    <location>
        <begin position="67"/>
        <end position="76"/>
    </location>
</feature>
<evidence type="ECO:0000313" key="2">
    <source>
        <dbReference type="EMBL" id="KIH55197.1"/>
    </source>
</evidence>
<dbReference type="Proteomes" id="UP000054047">
    <property type="component" value="Unassembled WGS sequence"/>
</dbReference>
<sequence>MLRGNVLFPGRNGKHQLKQDRGANSKVIIITPAMKQRLDFSCDEIPRKPTKQKLKAHSSRKSPQNREITKPKEEPTQQKQSTSGEAAKAGSEPAQVYHSLLFVDGNPEFSRNIPFLGENCRSTRARSTSTHLRNDVEIILSTSKTETKLYLKKSR</sequence>
<dbReference type="EMBL" id="KN737751">
    <property type="protein sequence ID" value="KIH55197.1"/>
    <property type="molecule type" value="Genomic_DNA"/>
</dbReference>
<dbReference type="AlphaFoldDB" id="A0A0C2CZG0"/>